<dbReference type="InterPro" id="IPR053376">
    <property type="entry name" value="Serine_acetyltransferase"/>
</dbReference>
<dbReference type="PANTHER" id="PTHR42811">
    <property type="entry name" value="SERINE ACETYLTRANSFERASE"/>
    <property type="match status" value="1"/>
</dbReference>
<dbReference type="InterPro" id="IPR045304">
    <property type="entry name" value="LbH_SAT"/>
</dbReference>
<evidence type="ECO:0000256" key="2">
    <source>
        <dbReference type="ARBA" id="ARBA00007274"/>
    </source>
</evidence>
<evidence type="ECO:0000259" key="9">
    <source>
        <dbReference type="Pfam" id="PF06426"/>
    </source>
</evidence>
<evidence type="ECO:0000256" key="5">
    <source>
        <dbReference type="ARBA" id="ARBA00022679"/>
    </source>
</evidence>
<dbReference type="PIRSF" id="PIRSF000441">
    <property type="entry name" value="CysE"/>
    <property type="match status" value="1"/>
</dbReference>
<dbReference type="EC" id="2.3.1.30" evidence="3"/>
<dbReference type="AlphaFoldDB" id="A0A381XJ90"/>
<comment type="catalytic activity">
    <reaction evidence="7">
        <text>L-serine + acetyl-CoA = O-acetyl-L-serine + CoA</text>
        <dbReference type="Rhea" id="RHEA:24560"/>
        <dbReference type="ChEBI" id="CHEBI:33384"/>
        <dbReference type="ChEBI" id="CHEBI:57287"/>
        <dbReference type="ChEBI" id="CHEBI:57288"/>
        <dbReference type="ChEBI" id="CHEBI:58340"/>
        <dbReference type="EC" id="2.3.1.30"/>
    </reaction>
</comment>
<reference evidence="10" key="1">
    <citation type="submission" date="2018-05" db="EMBL/GenBank/DDBJ databases">
        <authorList>
            <person name="Lanie J.A."/>
            <person name="Ng W.-L."/>
            <person name="Kazmierczak K.M."/>
            <person name="Andrzejewski T.M."/>
            <person name="Davidsen T.M."/>
            <person name="Wayne K.J."/>
            <person name="Tettelin H."/>
            <person name="Glass J.I."/>
            <person name="Rusch D."/>
            <person name="Podicherti R."/>
            <person name="Tsui H.-C.T."/>
            <person name="Winkler M.E."/>
        </authorList>
    </citation>
    <scope>NUCLEOTIDE SEQUENCE</scope>
</reference>
<comment type="similarity">
    <text evidence="2">Belongs to the transferase hexapeptide repeat family.</text>
</comment>
<dbReference type="EMBL" id="UINC01015385">
    <property type="protein sequence ID" value="SVA64825.1"/>
    <property type="molecule type" value="Genomic_DNA"/>
</dbReference>
<name>A0A381XJ90_9ZZZZ</name>
<dbReference type="GO" id="GO:0006535">
    <property type="term" value="P:cysteine biosynthetic process from serine"/>
    <property type="evidence" value="ECO:0007669"/>
    <property type="project" value="InterPro"/>
</dbReference>
<dbReference type="Gene3D" id="2.160.10.10">
    <property type="entry name" value="Hexapeptide repeat proteins"/>
    <property type="match status" value="1"/>
</dbReference>
<evidence type="ECO:0000256" key="1">
    <source>
        <dbReference type="ARBA" id="ARBA00004876"/>
    </source>
</evidence>
<evidence type="ECO:0000256" key="7">
    <source>
        <dbReference type="ARBA" id="ARBA00049486"/>
    </source>
</evidence>
<keyword evidence="4" id="KW-0028">Amino-acid biosynthesis</keyword>
<dbReference type="SUPFAM" id="SSF51161">
    <property type="entry name" value="Trimeric LpxA-like enzymes"/>
    <property type="match status" value="1"/>
</dbReference>
<dbReference type="NCBIfam" id="NF041874">
    <property type="entry name" value="EPS_EpsC"/>
    <property type="match status" value="1"/>
</dbReference>
<evidence type="ECO:0000313" key="10">
    <source>
        <dbReference type="EMBL" id="SVA64825.1"/>
    </source>
</evidence>
<dbReference type="InterPro" id="IPR042122">
    <property type="entry name" value="Ser_AcTrfase_N_sf"/>
</dbReference>
<evidence type="ECO:0000256" key="4">
    <source>
        <dbReference type="ARBA" id="ARBA00022605"/>
    </source>
</evidence>
<protein>
    <recommendedName>
        <fullName evidence="3">serine O-acetyltransferase</fullName>
        <ecNumber evidence="3">2.3.1.30</ecNumber>
    </recommendedName>
</protein>
<evidence type="ECO:0000256" key="6">
    <source>
        <dbReference type="ARBA" id="ARBA00023315"/>
    </source>
</evidence>
<feature type="region of interest" description="Disordered" evidence="8">
    <location>
        <begin position="229"/>
        <end position="258"/>
    </location>
</feature>
<accession>A0A381XJ90</accession>
<dbReference type="InterPro" id="IPR011004">
    <property type="entry name" value="Trimer_LpxA-like_sf"/>
</dbReference>
<sequence length="258" mass="27994">MFKTFRDDIAACMARDPAARSKLEVILAYPGFHAVVWYRMSSLLWRWRFFLAGRLVSHIGRMLTGIEIHPGATIGKGFFIDHGTGVVIGETAEIGDNVTLYHDVTLGGISPSEDSDAQRQQKRHPTLGNDVIIGSGAQILGPIEVGDGARVGANSVALVDVAPGTTVVGIPAKVARTHQIDEDGSRAPFAAYGTQADIPDPVQRVIDALLDKVQGLSMQVEDLERRLAESEKGEWSIRPNYDEAEDDTDDNGCTDRNN</sequence>
<evidence type="ECO:0000256" key="3">
    <source>
        <dbReference type="ARBA" id="ARBA00013266"/>
    </source>
</evidence>
<comment type="pathway">
    <text evidence="1">Amino-acid biosynthesis; L-cysteine biosynthesis; L-cysteine from L-serine: step 1/2.</text>
</comment>
<gene>
    <name evidence="10" type="ORF">METZ01_LOCUS117679</name>
</gene>
<feature type="domain" description="Serine acetyltransferase N-terminal" evidence="9">
    <location>
        <begin position="3"/>
        <end position="35"/>
    </location>
</feature>
<dbReference type="InterPro" id="IPR010493">
    <property type="entry name" value="Ser_AcTrfase_N"/>
</dbReference>
<keyword evidence="6" id="KW-0012">Acyltransferase</keyword>
<dbReference type="UniPathway" id="UPA00136">
    <property type="reaction ID" value="UER00199"/>
</dbReference>
<organism evidence="10">
    <name type="scientific">marine metagenome</name>
    <dbReference type="NCBI Taxonomy" id="408172"/>
    <lineage>
        <taxon>unclassified sequences</taxon>
        <taxon>metagenomes</taxon>
        <taxon>ecological metagenomes</taxon>
    </lineage>
</organism>
<dbReference type="Pfam" id="PF00132">
    <property type="entry name" value="Hexapep"/>
    <property type="match status" value="1"/>
</dbReference>
<dbReference type="InterPro" id="IPR005881">
    <property type="entry name" value="Ser_O-AcTrfase"/>
</dbReference>
<dbReference type="CDD" id="cd03354">
    <property type="entry name" value="LbH_SAT"/>
    <property type="match status" value="1"/>
</dbReference>
<dbReference type="GO" id="GO:0005737">
    <property type="term" value="C:cytoplasm"/>
    <property type="evidence" value="ECO:0007669"/>
    <property type="project" value="InterPro"/>
</dbReference>
<keyword evidence="5" id="KW-0808">Transferase</keyword>
<feature type="compositionally biased region" description="Acidic residues" evidence="8">
    <location>
        <begin position="242"/>
        <end position="252"/>
    </location>
</feature>
<dbReference type="InterPro" id="IPR001451">
    <property type="entry name" value="Hexapep"/>
</dbReference>
<dbReference type="Gene3D" id="1.10.3130.10">
    <property type="entry name" value="serine acetyltransferase, domain 1"/>
    <property type="match status" value="1"/>
</dbReference>
<evidence type="ECO:0000256" key="8">
    <source>
        <dbReference type="SAM" id="MobiDB-lite"/>
    </source>
</evidence>
<dbReference type="Pfam" id="PF06426">
    <property type="entry name" value="SATase_N"/>
    <property type="match status" value="1"/>
</dbReference>
<proteinExistence type="inferred from homology"/>
<dbReference type="FunFam" id="2.160.10.10:FF:000007">
    <property type="entry name" value="Serine acetyltransferase"/>
    <property type="match status" value="1"/>
</dbReference>
<dbReference type="GO" id="GO:0009001">
    <property type="term" value="F:serine O-acetyltransferase activity"/>
    <property type="evidence" value="ECO:0007669"/>
    <property type="project" value="UniProtKB-EC"/>
</dbReference>
<dbReference type="NCBIfam" id="TIGR01172">
    <property type="entry name" value="cysE"/>
    <property type="match status" value="1"/>
</dbReference>